<evidence type="ECO:0000313" key="1">
    <source>
        <dbReference type="EMBL" id="OUJ10406.1"/>
    </source>
</evidence>
<organism evidence="1 2">
    <name type="scientific">Acetobacter okinawensis</name>
    <dbReference type="NCBI Taxonomy" id="1076594"/>
    <lineage>
        <taxon>Bacteria</taxon>
        <taxon>Pseudomonadati</taxon>
        <taxon>Pseudomonadota</taxon>
        <taxon>Alphaproteobacteria</taxon>
        <taxon>Acetobacterales</taxon>
        <taxon>Acetobacteraceae</taxon>
        <taxon>Acetobacter</taxon>
    </lineage>
</organism>
<evidence type="ECO:0000313" key="2">
    <source>
        <dbReference type="Proteomes" id="UP000194931"/>
    </source>
</evidence>
<dbReference type="RefSeq" id="WP_086640017.1">
    <property type="nucleotide sequence ID" value="NZ_JOPJ01000050.1"/>
</dbReference>
<proteinExistence type="predicted"/>
<dbReference type="Proteomes" id="UP000194931">
    <property type="component" value="Unassembled WGS sequence"/>
</dbReference>
<comment type="caution">
    <text evidence="1">The sequence shown here is derived from an EMBL/GenBank/DDBJ whole genome shotgun (WGS) entry which is preliminary data.</text>
</comment>
<dbReference type="OrthoDB" id="7224956at2"/>
<dbReference type="AlphaFoldDB" id="A0A252BRI1"/>
<reference evidence="2" key="1">
    <citation type="submission" date="2014-06" db="EMBL/GenBank/DDBJ databases">
        <authorList>
            <person name="Winans N.J."/>
            <person name="Newell P.D."/>
            <person name="Douglas A.E."/>
        </authorList>
    </citation>
    <scope>NUCLEOTIDE SEQUENCE [LARGE SCALE GENOMIC DNA]</scope>
</reference>
<name>A0A252BRI1_9PROT</name>
<sequence>MTHKTPVATPDKRDLILTASQELSAISTCLAAISGDLIMNPKSPRRLPDGTGLALEWLSAEIERRCALIDEELS</sequence>
<protein>
    <submittedName>
        <fullName evidence="1">Uncharacterized protein</fullName>
    </submittedName>
</protein>
<accession>A0A252BRI1</accession>
<keyword evidence="2" id="KW-1185">Reference proteome</keyword>
<gene>
    <name evidence="1" type="ORF">HK26_08935</name>
</gene>
<dbReference type="EMBL" id="JOPJ01000050">
    <property type="protein sequence ID" value="OUJ10406.1"/>
    <property type="molecule type" value="Genomic_DNA"/>
</dbReference>